<sequence length="101" mass="11370">MSMPGSLLTIHRGTYLWRRQRVYEAVKCASRRNITTVVMSKIRVSPKLYLAVRVFPSGGLSPVHVSSSVSAALCEQPARVFPRDSPYPQHTGWIDRDVHCC</sequence>
<proteinExistence type="predicted"/>
<organism evidence="1 2">
    <name type="scientific">Elysia crispata</name>
    <name type="common">lettuce slug</name>
    <dbReference type="NCBI Taxonomy" id="231223"/>
    <lineage>
        <taxon>Eukaryota</taxon>
        <taxon>Metazoa</taxon>
        <taxon>Spiralia</taxon>
        <taxon>Lophotrochozoa</taxon>
        <taxon>Mollusca</taxon>
        <taxon>Gastropoda</taxon>
        <taxon>Heterobranchia</taxon>
        <taxon>Euthyneura</taxon>
        <taxon>Panpulmonata</taxon>
        <taxon>Sacoglossa</taxon>
        <taxon>Placobranchoidea</taxon>
        <taxon>Plakobranchidae</taxon>
        <taxon>Elysia</taxon>
    </lineage>
</organism>
<reference evidence="1" key="1">
    <citation type="journal article" date="2023" name="G3 (Bethesda)">
        <title>A reference genome for the long-term kleptoplast-retaining sea slug Elysia crispata morphotype clarki.</title>
        <authorList>
            <person name="Eastman K.E."/>
            <person name="Pendleton A.L."/>
            <person name="Shaikh M.A."/>
            <person name="Suttiyut T."/>
            <person name="Ogas R."/>
            <person name="Tomko P."/>
            <person name="Gavelis G."/>
            <person name="Widhalm J.R."/>
            <person name="Wisecaver J.H."/>
        </authorList>
    </citation>
    <scope>NUCLEOTIDE SEQUENCE</scope>
    <source>
        <strain evidence="1">ECLA1</strain>
    </source>
</reference>
<accession>A0AAE1E837</accession>
<name>A0AAE1E837_9GAST</name>
<evidence type="ECO:0000313" key="2">
    <source>
        <dbReference type="Proteomes" id="UP001283361"/>
    </source>
</evidence>
<dbReference type="Proteomes" id="UP001283361">
    <property type="component" value="Unassembled WGS sequence"/>
</dbReference>
<dbReference type="EMBL" id="JAWDGP010000740">
    <property type="protein sequence ID" value="KAK3797849.1"/>
    <property type="molecule type" value="Genomic_DNA"/>
</dbReference>
<keyword evidence="2" id="KW-1185">Reference proteome</keyword>
<evidence type="ECO:0000313" key="1">
    <source>
        <dbReference type="EMBL" id="KAK3797849.1"/>
    </source>
</evidence>
<comment type="caution">
    <text evidence="1">The sequence shown here is derived from an EMBL/GenBank/DDBJ whole genome shotgun (WGS) entry which is preliminary data.</text>
</comment>
<dbReference type="AlphaFoldDB" id="A0AAE1E837"/>
<gene>
    <name evidence="1" type="ORF">RRG08_052448</name>
</gene>
<protein>
    <submittedName>
        <fullName evidence="1">Uncharacterized protein</fullName>
    </submittedName>
</protein>